<evidence type="ECO:0000256" key="2">
    <source>
        <dbReference type="ARBA" id="ARBA00008034"/>
    </source>
</evidence>
<comment type="function">
    <text evidence="6">This protein is probably a component of a manganese permease, a binding protein-dependent, ATP-driven transport system.</text>
</comment>
<dbReference type="PANTHER" id="PTHR30477">
    <property type="entry name" value="ABC-TRANSPORTER METAL-BINDING PROTEIN"/>
    <property type="match status" value="1"/>
</dbReference>
<gene>
    <name evidence="10" type="ORF">KHA91_12435</name>
</gene>
<dbReference type="GO" id="GO:0043190">
    <property type="term" value="C:ATP-binding cassette (ABC) transporter complex"/>
    <property type="evidence" value="ECO:0007669"/>
    <property type="project" value="InterPro"/>
</dbReference>
<evidence type="ECO:0000256" key="8">
    <source>
        <dbReference type="RuleBase" id="RU003943"/>
    </source>
</evidence>
<feature type="transmembrane region" description="Helical" evidence="9">
    <location>
        <begin position="56"/>
        <end position="82"/>
    </location>
</feature>
<dbReference type="GO" id="GO:0071281">
    <property type="term" value="P:cellular response to iron ion"/>
    <property type="evidence" value="ECO:0007669"/>
    <property type="project" value="UniProtKB-ARBA"/>
</dbReference>
<feature type="transmembrane region" description="Helical" evidence="9">
    <location>
        <begin position="196"/>
        <end position="213"/>
    </location>
</feature>
<comment type="subcellular location">
    <subcellularLocation>
        <location evidence="8">Cell membrane</location>
        <topology evidence="8">Multi-pass membrane protein</topology>
    </subcellularLocation>
    <subcellularLocation>
        <location evidence="1">Membrane</location>
        <topology evidence="1">Multi-pass membrane protein</topology>
    </subcellularLocation>
</comment>
<organism evidence="10 11">
    <name type="scientific">Lederbergia citrea</name>
    <dbReference type="NCBI Taxonomy" id="2833581"/>
    <lineage>
        <taxon>Bacteria</taxon>
        <taxon>Bacillati</taxon>
        <taxon>Bacillota</taxon>
        <taxon>Bacilli</taxon>
        <taxon>Bacillales</taxon>
        <taxon>Bacillaceae</taxon>
        <taxon>Lederbergia</taxon>
    </lineage>
</organism>
<evidence type="ECO:0000256" key="9">
    <source>
        <dbReference type="SAM" id="Phobius"/>
    </source>
</evidence>
<dbReference type="GO" id="GO:0055085">
    <property type="term" value="P:transmembrane transport"/>
    <property type="evidence" value="ECO:0007669"/>
    <property type="project" value="InterPro"/>
</dbReference>
<keyword evidence="4 9" id="KW-1133">Transmembrane helix</keyword>
<dbReference type="InterPro" id="IPR037294">
    <property type="entry name" value="ABC_BtuC-like"/>
</dbReference>
<dbReference type="Gene3D" id="1.10.3470.10">
    <property type="entry name" value="ABC transporter involved in vitamin B12 uptake, BtuC"/>
    <property type="match status" value="1"/>
</dbReference>
<evidence type="ECO:0000256" key="5">
    <source>
        <dbReference type="ARBA" id="ARBA00023136"/>
    </source>
</evidence>
<feature type="transmembrane region" description="Helical" evidence="9">
    <location>
        <begin position="220"/>
        <end position="238"/>
    </location>
</feature>
<keyword evidence="11" id="KW-1185">Reference proteome</keyword>
<evidence type="ECO:0000256" key="6">
    <source>
        <dbReference type="ARBA" id="ARBA00057828"/>
    </source>
</evidence>
<dbReference type="InterPro" id="IPR001626">
    <property type="entry name" value="ABC_TroCD"/>
</dbReference>
<evidence type="ECO:0000313" key="11">
    <source>
        <dbReference type="Proteomes" id="UP000676456"/>
    </source>
</evidence>
<comment type="similarity">
    <text evidence="2 8">Belongs to the ABC-3 integral membrane protein family.</text>
</comment>
<evidence type="ECO:0000313" key="10">
    <source>
        <dbReference type="EMBL" id="MBS4223555.1"/>
    </source>
</evidence>
<dbReference type="CDD" id="cd06550">
    <property type="entry name" value="TM_ABC_iron-siderophores_like"/>
    <property type="match status" value="1"/>
</dbReference>
<dbReference type="GO" id="GO:0010043">
    <property type="term" value="P:response to zinc ion"/>
    <property type="evidence" value="ECO:0007669"/>
    <property type="project" value="TreeGrafter"/>
</dbReference>
<proteinExistence type="inferred from homology"/>
<feature type="transmembrane region" description="Helical" evidence="9">
    <location>
        <begin position="12"/>
        <end position="36"/>
    </location>
</feature>
<evidence type="ECO:0000256" key="3">
    <source>
        <dbReference type="ARBA" id="ARBA00022692"/>
    </source>
</evidence>
<feature type="transmembrane region" description="Helical" evidence="9">
    <location>
        <begin position="94"/>
        <end position="114"/>
    </location>
</feature>
<dbReference type="FunFam" id="1.10.3470.10:FF:000003">
    <property type="entry name" value="Iron ABC transporter permease SitD"/>
    <property type="match status" value="1"/>
</dbReference>
<comment type="caution">
    <text evidence="10">The sequence shown here is derived from an EMBL/GenBank/DDBJ whole genome shotgun (WGS) entry which is preliminary data.</text>
</comment>
<keyword evidence="5 9" id="KW-0472">Membrane</keyword>
<name>A0A942ULF8_9BACI</name>
<evidence type="ECO:0000256" key="4">
    <source>
        <dbReference type="ARBA" id="ARBA00022989"/>
    </source>
</evidence>
<accession>A0A942ULF8</accession>
<protein>
    <recommendedName>
        <fullName evidence="7">Manganese transport system membrane protein MntC</fullName>
    </recommendedName>
</protein>
<dbReference type="AlphaFoldDB" id="A0A942ULF8"/>
<feature type="transmembrane region" description="Helical" evidence="9">
    <location>
        <begin position="173"/>
        <end position="190"/>
    </location>
</feature>
<dbReference type="EMBL" id="JAGYPN010000002">
    <property type="protein sequence ID" value="MBS4223555.1"/>
    <property type="molecule type" value="Genomic_DNA"/>
</dbReference>
<keyword evidence="3 8" id="KW-0812">Transmembrane</keyword>
<dbReference type="SUPFAM" id="SSF81345">
    <property type="entry name" value="ABC transporter involved in vitamin B12 uptake, BtuC"/>
    <property type="match status" value="1"/>
</dbReference>
<sequence>MTFIEAVMQYGFLQKALITSVMVGIICGVIGCFIILRGMALMGDAISHAVLPGVAISYALGINFFIGAVITGVLTAIGIGYISQNSRIKNDTSIGIVFTAAFALGIILITLLKSSTDLYHILFGNVLAVRPSDMWMTLAIGIIVLAGVYFFYKELLISSFDPTMSQAYGLPNKLIHYFLMTLLTMVTVASLQTVGIILVVAMLITPAATAYLLTDRLWKMIYLSAGFGAVSSVFGLYVSFKYNLASGATIVLTATLLFIIALLLSPKQGVIWRYFRSRSKRTPIDA</sequence>
<evidence type="ECO:0000256" key="1">
    <source>
        <dbReference type="ARBA" id="ARBA00004141"/>
    </source>
</evidence>
<keyword evidence="8" id="KW-0813">Transport</keyword>
<reference evidence="10 11" key="1">
    <citation type="submission" date="2021-05" db="EMBL/GenBank/DDBJ databases">
        <title>Novel Bacillus species.</title>
        <authorList>
            <person name="Liu G."/>
        </authorList>
    </citation>
    <scope>NUCLEOTIDE SEQUENCE [LARGE SCALE GENOMIC DNA]</scope>
    <source>
        <strain evidence="10 11">FJAT-49682</strain>
    </source>
</reference>
<dbReference type="Proteomes" id="UP000676456">
    <property type="component" value="Unassembled WGS sequence"/>
</dbReference>
<dbReference type="PANTHER" id="PTHR30477:SF13">
    <property type="entry name" value="IRON TRANSPORT SYSTEM MEMBRANE PROTEIN HI_0360-RELATED"/>
    <property type="match status" value="1"/>
</dbReference>
<feature type="transmembrane region" description="Helical" evidence="9">
    <location>
        <begin position="134"/>
        <end position="152"/>
    </location>
</feature>
<feature type="transmembrane region" description="Helical" evidence="9">
    <location>
        <begin position="244"/>
        <end position="264"/>
    </location>
</feature>
<evidence type="ECO:0000256" key="7">
    <source>
        <dbReference type="ARBA" id="ARBA00073179"/>
    </source>
</evidence>
<dbReference type="Pfam" id="PF00950">
    <property type="entry name" value="ABC-3"/>
    <property type="match status" value="1"/>
</dbReference>